<organism evidence="1 2">
    <name type="scientific">Clostridium chromiireducens</name>
    <dbReference type="NCBI Taxonomy" id="225345"/>
    <lineage>
        <taxon>Bacteria</taxon>
        <taxon>Bacillati</taxon>
        <taxon>Bacillota</taxon>
        <taxon>Clostridia</taxon>
        <taxon>Eubacteriales</taxon>
        <taxon>Clostridiaceae</taxon>
        <taxon>Clostridium</taxon>
    </lineage>
</organism>
<dbReference type="InterPro" id="IPR009734">
    <property type="entry name" value="Myoviridae_GpU"/>
</dbReference>
<proteinExistence type="predicted"/>
<dbReference type="EMBL" id="MZGT01000016">
    <property type="protein sequence ID" value="OPJ63679.1"/>
    <property type="molecule type" value="Genomic_DNA"/>
</dbReference>
<sequence length="134" mass="15253">MIGYFGDVVFETSDKRILTFTDFKYQSAGRWEKHNVIGKKPKSEFIGPDLDSVTFSITLNGSFGIKPREEMEKWISKVNNGVVDVLVLGNKVLGQDKWKVSQVSEAWDTFFNRGELYSGKIDVTLEEYITEVST</sequence>
<dbReference type="Pfam" id="PF06995">
    <property type="entry name" value="Phage_P2_GpU"/>
    <property type="match status" value="1"/>
</dbReference>
<protein>
    <submittedName>
        <fullName evidence="1">Phage P2 GpU</fullName>
    </submittedName>
</protein>
<comment type="caution">
    <text evidence="1">The sequence shown here is derived from an EMBL/GenBank/DDBJ whole genome shotgun (WGS) entry which is preliminary data.</text>
</comment>
<dbReference type="RefSeq" id="WP_079439067.1">
    <property type="nucleotide sequence ID" value="NZ_MZGT01000016.1"/>
</dbReference>
<evidence type="ECO:0000313" key="1">
    <source>
        <dbReference type="EMBL" id="OPJ63679.1"/>
    </source>
</evidence>
<dbReference type="Proteomes" id="UP000191056">
    <property type="component" value="Unassembled WGS sequence"/>
</dbReference>
<name>A0A1V4IUT3_9CLOT</name>
<keyword evidence="2" id="KW-1185">Reference proteome</keyword>
<dbReference type="OrthoDB" id="9815316at2"/>
<dbReference type="STRING" id="225345.CLCHR_14940"/>
<gene>
    <name evidence="1" type="ORF">CLCHR_14940</name>
</gene>
<reference evidence="1 2" key="1">
    <citation type="submission" date="2017-03" db="EMBL/GenBank/DDBJ databases">
        <title>Genome sequence of Clostridium chromiireducens DSM 23318.</title>
        <authorList>
            <person name="Poehlein A."/>
            <person name="Daniel R."/>
        </authorList>
    </citation>
    <scope>NUCLEOTIDE SEQUENCE [LARGE SCALE GENOMIC DNA]</scope>
    <source>
        <strain evidence="1 2">DSM 23318</strain>
    </source>
</reference>
<accession>A0A1V4IUT3</accession>
<dbReference type="AlphaFoldDB" id="A0A1V4IUT3"/>
<evidence type="ECO:0000313" key="2">
    <source>
        <dbReference type="Proteomes" id="UP000191056"/>
    </source>
</evidence>